<accession>A0AAN8EM99</accession>
<dbReference type="EMBL" id="JAKLMC020000031">
    <property type="protein sequence ID" value="KAK5949921.1"/>
    <property type="molecule type" value="Genomic_DNA"/>
</dbReference>
<evidence type="ECO:0000313" key="1">
    <source>
        <dbReference type="EMBL" id="KAK5949921.1"/>
    </source>
</evidence>
<dbReference type="Proteomes" id="UP001316803">
    <property type="component" value="Unassembled WGS sequence"/>
</dbReference>
<keyword evidence="2" id="KW-1185">Reference proteome</keyword>
<evidence type="ECO:0000313" key="2">
    <source>
        <dbReference type="Proteomes" id="UP001316803"/>
    </source>
</evidence>
<proteinExistence type="predicted"/>
<name>A0AAN8EM99_9EURO</name>
<protein>
    <submittedName>
        <fullName evidence="1">Uncharacterized protein</fullName>
    </submittedName>
</protein>
<dbReference type="AlphaFoldDB" id="A0AAN8EM99"/>
<gene>
    <name evidence="1" type="ORF">OHC33_009106</name>
</gene>
<reference evidence="1 2" key="1">
    <citation type="submission" date="2022-12" db="EMBL/GenBank/DDBJ databases">
        <title>Genomic features and morphological characterization of a novel Knufia sp. strain isolated from spacecraft assembly facility.</title>
        <authorList>
            <person name="Teixeira M."/>
            <person name="Chander A.M."/>
            <person name="Stajich J.E."/>
            <person name="Venkateswaran K."/>
        </authorList>
    </citation>
    <scope>NUCLEOTIDE SEQUENCE [LARGE SCALE GENOMIC DNA]</scope>
    <source>
        <strain evidence="1 2">FJI-L2-BK-P2</strain>
    </source>
</reference>
<organism evidence="1 2">
    <name type="scientific">Knufia fluminis</name>
    <dbReference type="NCBI Taxonomy" id="191047"/>
    <lineage>
        <taxon>Eukaryota</taxon>
        <taxon>Fungi</taxon>
        <taxon>Dikarya</taxon>
        <taxon>Ascomycota</taxon>
        <taxon>Pezizomycotina</taxon>
        <taxon>Eurotiomycetes</taxon>
        <taxon>Chaetothyriomycetidae</taxon>
        <taxon>Chaetothyriales</taxon>
        <taxon>Trichomeriaceae</taxon>
        <taxon>Knufia</taxon>
    </lineage>
</organism>
<comment type="caution">
    <text evidence="1">The sequence shown here is derived from an EMBL/GenBank/DDBJ whole genome shotgun (WGS) entry which is preliminary data.</text>
</comment>
<sequence>MDYAAIYGEVIDNLIPVLDYWQQNGQPLEWPVGWPEIMPRQAEEPTNQWRLPQELLLNIAHQAALPNEHDAAIDVSLLGVDRISDRAFREVMVKEFPMTEVIIHPCSHGGNCAARIKTEFEIVLGPANTNEALRRAHSESRLDLSIMTVNVCCGHAINVDSVLATGHETRQPLLAVFKVLDHAQNLLLCHLLQNYEGPFLTVTCQQQHKHAKKAFNAILEDIGNFVKGLNSTDFLNLGADIYWSPIIAGLKQKVKADVSTTARLTQLVESHLEKLTQLIGLGYPKCEILLIVEYFIAAFEESINHVVQPQTENHADRYLKLILLNYAYIILKYVSEDILCQSLTRDARTDGDRMLRHNSHMFFFRWSLRCISLAIEQYPPPQAGSTKQLAHLTLFLPAYKIRAQFSVAYARCVALSTGEKERQLCKTRTKAAVIRAALKTTFEDLDKVEAFLKIEGHRFAGLHLRSQFATREEDLFWLMNMRSHAHRIMDAVQIEARLGGQEKGCMQLLEAPVLADTGFVRELPWWNETWKVSFRDPLRRKEKGA</sequence>